<evidence type="ECO:0000313" key="2">
    <source>
        <dbReference type="Proteomes" id="UP000314294"/>
    </source>
</evidence>
<dbReference type="Proteomes" id="UP000314294">
    <property type="component" value="Unassembled WGS sequence"/>
</dbReference>
<reference evidence="1 2" key="1">
    <citation type="submission" date="2019-03" db="EMBL/GenBank/DDBJ databases">
        <title>First draft genome of Liparis tanakae, snailfish: a comprehensive survey of snailfish specific genes.</title>
        <authorList>
            <person name="Kim W."/>
            <person name="Song I."/>
            <person name="Jeong J.-H."/>
            <person name="Kim D."/>
            <person name="Kim S."/>
            <person name="Ryu S."/>
            <person name="Song J.Y."/>
            <person name="Lee S.K."/>
        </authorList>
    </citation>
    <scope>NUCLEOTIDE SEQUENCE [LARGE SCALE GENOMIC DNA]</scope>
    <source>
        <tissue evidence="1">Muscle</tissue>
    </source>
</reference>
<dbReference type="EMBL" id="SRLO01000111">
    <property type="protein sequence ID" value="TNN74776.1"/>
    <property type="molecule type" value="Genomic_DNA"/>
</dbReference>
<organism evidence="1 2">
    <name type="scientific">Liparis tanakae</name>
    <name type="common">Tanaka's snailfish</name>
    <dbReference type="NCBI Taxonomy" id="230148"/>
    <lineage>
        <taxon>Eukaryota</taxon>
        <taxon>Metazoa</taxon>
        <taxon>Chordata</taxon>
        <taxon>Craniata</taxon>
        <taxon>Vertebrata</taxon>
        <taxon>Euteleostomi</taxon>
        <taxon>Actinopterygii</taxon>
        <taxon>Neopterygii</taxon>
        <taxon>Teleostei</taxon>
        <taxon>Neoteleostei</taxon>
        <taxon>Acanthomorphata</taxon>
        <taxon>Eupercaria</taxon>
        <taxon>Perciformes</taxon>
        <taxon>Cottioidei</taxon>
        <taxon>Cottales</taxon>
        <taxon>Liparidae</taxon>
        <taxon>Liparis</taxon>
    </lineage>
</organism>
<evidence type="ECO:0000313" key="1">
    <source>
        <dbReference type="EMBL" id="TNN74776.1"/>
    </source>
</evidence>
<accession>A0A4Z2I9T0</accession>
<proteinExistence type="predicted"/>
<keyword evidence="2" id="KW-1185">Reference proteome</keyword>
<protein>
    <submittedName>
        <fullName evidence="1">Uncharacterized protein</fullName>
    </submittedName>
</protein>
<comment type="caution">
    <text evidence="1">The sequence shown here is derived from an EMBL/GenBank/DDBJ whole genome shotgun (WGS) entry which is preliminary data.</text>
</comment>
<gene>
    <name evidence="1" type="ORF">EYF80_015094</name>
</gene>
<name>A0A4Z2I9T0_9TELE</name>
<dbReference type="AlphaFoldDB" id="A0A4Z2I9T0"/>
<sequence>MGDKHRAFEIGLPVGFQPDNKNEAAPLGACLFSDYEHPISLCVHINQRPLAPSLPWSVNPPPKAGSTLTGWRREMENALRFPSVPV</sequence>